<sequence length="593" mass="67311">MNMDIVILRVTVENEYGALRHRHRGKVRTGSWNHGLVLRIVFDTDVVVANSKDCFFSARKRKPEDDLETKPFPKKHKETSKVKETTEGFACSLEQKPGQNNLISVKAVPVTQKTLFVAGLSRQTNISDIIDFFKDVGQVVHVRLCALETKNGEYLHSCKIFIGVVETSTYHPPKFCLDHKVWNVDSLQLEKEKEEDETPSDFVVEELLVIANLSPHTKISHIRNFFHHVARVVSVRLVVNGEGKNVGYGFVEFASAHHANTALELKNGEYLHDHKILLMKGHYQTPAFVEEAAITKTLFISNLSKTIKISDIINFFKVVGEVAHVRLIANSQGQEPRPWGFVEFASATEVEKALVKNGEYLHGRKMCLEAAKTVPLSPPKFCLDHKVWYEDYLRQESLLMGEDEAVKGLYETPNFLEEVAARKNTLFLANLPYDCQIIPTIISYFRHVGEIVHVRIMVDNMGEHLGCGYVEFASSNEAEKALLQKKKYLGYMNIFVDVAEIAPPYPVGPKYNLAKKLCYDDNLRRGIMMTKPNLKKQELGQGIMKTKQNLKKQEVPMKVMGLFCGKKITFSDDDDEKPNTDPALHDNVFKPHN</sequence>
<dbReference type="InterPro" id="IPR035979">
    <property type="entry name" value="RBD_domain_sf"/>
</dbReference>
<dbReference type="Gene3D" id="3.30.70.330">
    <property type="match status" value="4"/>
</dbReference>
<dbReference type="PANTHER" id="PTHR13952">
    <property type="entry name" value="U1 SMALL NUCLEAR RIBONUCLEOPROTEIN 70 KD"/>
    <property type="match status" value="1"/>
</dbReference>
<dbReference type="CDD" id="cd00590">
    <property type="entry name" value="RRM_SF"/>
    <property type="match status" value="3"/>
</dbReference>
<evidence type="ECO:0000313" key="6">
    <source>
        <dbReference type="Proteomes" id="UP000694864"/>
    </source>
</evidence>
<organism evidence="6 7">
    <name type="scientific">Camelina sativa</name>
    <name type="common">False flax</name>
    <name type="synonym">Myagrum sativum</name>
    <dbReference type="NCBI Taxonomy" id="90675"/>
    <lineage>
        <taxon>Eukaryota</taxon>
        <taxon>Viridiplantae</taxon>
        <taxon>Streptophyta</taxon>
        <taxon>Embryophyta</taxon>
        <taxon>Tracheophyta</taxon>
        <taxon>Spermatophyta</taxon>
        <taxon>Magnoliopsida</taxon>
        <taxon>eudicotyledons</taxon>
        <taxon>Gunneridae</taxon>
        <taxon>Pentapetalae</taxon>
        <taxon>rosids</taxon>
        <taxon>malvids</taxon>
        <taxon>Brassicales</taxon>
        <taxon>Brassicaceae</taxon>
        <taxon>Camelineae</taxon>
        <taxon>Camelina</taxon>
    </lineage>
</organism>
<feature type="region of interest" description="Disordered" evidence="4">
    <location>
        <begin position="573"/>
        <end position="593"/>
    </location>
</feature>
<keyword evidence="2" id="KW-0539">Nucleus</keyword>
<dbReference type="RefSeq" id="XP_019093366.1">
    <property type="nucleotide sequence ID" value="XM_019237821.1"/>
</dbReference>
<reference evidence="7" key="2">
    <citation type="submission" date="2025-08" db="UniProtKB">
        <authorList>
            <consortium name="RefSeq"/>
        </authorList>
    </citation>
    <scope>IDENTIFICATION</scope>
    <source>
        <tissue evidence="7">Leaf</tissue>
    </source>
</reference>
<feature type="domain" description="RRM" evidence="5">
    <location>
        <begin position="296"/>
        <end position="373"/>
    </location>
</feature>
<dbReference type="InterPro" id="IPR012677">
    <property type="entry name" value="Nucleotide-bd_a/b_plait_sf"/>
</dbReference>
<dbReference type="InterPro" id="IPR000504">
    <property type="entry name" value="RRM_dom"/>
</dbReference>
<protein>
    <submittedName>
        <fullName evidence="7">LOW QUALITY PROTEIN: polyadenylate-binding protein, cytoplasmic and nuclear-like</fullName>
    </submittedName>
</protein>
<evidence type="ECO:0000313" key="7">
    <source>
        <dbReference type="RefSeq" id="XP_019093366.1"/>
    </source>
</evidence>
<proteinExistence type="predicted"/>
<gene>
    <name evidence="7" type="primary">LOC104751649</name>
</gene>
<dbReference type="PROSITE" id="PS50102">
    <property type="entry name" value="RRM"/>
    <property type="match status" value="3"/>
</dbReference>
<feature type="domain" description="RRM" evidence="5">
    <location>
        <begin position="206"/>
        <end position="283"/>
    </location>
</feature>
<dbReference type="InterPro" id="IPR051183">
    <property type="entry name" value="U1_U11-U12_snRNP_70-35kDa"/>
</dbReference>
<reference evidence="6" key="1">
    <citation type="journal article" date="2014" name="Nat. Commun.">
        <title>The emerging biofuel crop Camelina sativa retains a highly undifferentiated hexaploid genome structure.</title>
        <authorList>
            <person name="Kagale S."/>
            <person name="Koh C."/>
            <person name="Nixon J."/>
            <person name="Bollina V."/>
            <person name="Clarke W.E."/>
            <person name="Tuteja R."/>
            <person name="Spillane C."/>
            <person name="Robinson S.J."/>
            <person name="Links M.G."/>
            <person name="Clarke C."/>
            <person name="Higgins E.E."/>
            <person name="Huebert T."/>
            <person name="Sharpe A.G."/>
            <person name="Parkin I.A."/>
        </authorList>
    </citation>
    <scope>NUCLEOTIDE SEQUENCE [LARGE SCALE GENOMIC DNA]</scope>
    <source>
        <strain evidence="6">cv. DH55</strain>
    </source>
</reference>
<evidence type="ECO:0000256" key="4">
    <source>
        <dbReference type="SAM" id="MobiDB-lite"/>
    </source>
</evidence>
<dbReference type="SUPFAM" id="SSF54928">
    <property type="entry name" value="RNA-binding domain, RBD"/>
    <property type="match status" value="4"/>
</dbReference>
<feature type="domain" description="RRM" evidence="5">
    <location>
        <begin position="424"/>
        <end position="501"/>
    </location>
</feature>
<dbReference type="GeneID" id="104751649"/>
<accession>A0ABM1R2X8</accession>
<feature type="compositionally biased region" description="Basic and acidic residues" evidence="4">
    <location>
        <begin position="577"/>
        <end position="593"/>
    </location>
</feature>
<dbReference type="Proteomes" id="UP000694864">
    <property type="component" value="Chromosome 16"/>
</dbReference>
<evidence type="ECO:0000256" key="1">
    <source>
        <dbReference type="ARBA" id="ARBA00004123"/>
    </source>
</evidence>
<name>A0ABM1R2X8_CAMSA</name>
<evidence type="ECO:0000256" key="3">
    <source>
        <dbReference type="PROSITE-ProRule" id="PRU00176"/>
    </source>
</evidence>
<comment type="subcellular location">
    <subcellularLocation>
        <location evidence="1">Nucleus</location>
    </subcellularLocation>
</comment>
<keyword evidence="6" id="KW-1185">Reference proteome</keyword>
<dbReference type="Pfam" id="PF00076">
    <property type="entry name" value="RRM_1"/>
    <property type="match status" value="3"/>
</dbReference>
<dbReference type="PANTHER" id="PTHR13952:SF21">
    <property type="entry name" value="POLYNUCLEOTIDE ADENYLYLTRANSFERASE DOMAIN_RNA RECOGNITION MOTIF PROTEIN-RELATED"/>
    <property type="match status" value="1"/>
</dbReference>
<evidence type="ECO:0000259" key="5">
    <source>
        <dbReference type="PROSITE" id="PS50102"/>
    </source>
</evidence>
<evidence type="ECO:0000256" key="2">
    <source>
        <dbReference type="ARBA" id="ARBA00023242"/>
    </source>
</evidence>
<dbReference type="SMART" id="SM00360">
    <property type="entry name" value="RRM"/>
    <property type="match status" value="4"/>
</dbReference>
<keyword evidence="3" id="KW-0694">RNA-binding</keyword>